<keyword evidence="5" id="KW-0966">Cell projection</keyword>
<feature type="compositionally biased region" description="Basic and acidic residues" evidence="6">
    <location>
        <begin position="277"/>
        <end position="287"/>
    </location>
</feature>
<dbReference type="InterPro" id="IPR001611">
    <property type="entry name" value="Leu-rich_rpt"/>
</dbReference>
<keyword evidence="7" id="KW-0496">Mitochondrion</keyword>
<feature type="region of interest" description="Disordered" evidence="6">
    <location>
        <begin position="364"/>
        <end position="400"/>
    </location>
</feature>
<dbReference type="InterPro" id="IPR025875">
    <property type="entry name" value="Leu-rich_rpt_4"/>
</dbReference>
<dbReference type="AlphaFoldDB" id="A0A3P3Y4K2"/>
<dbReference type="InterPro" id="IPR032675">
    <property type="entry name" value="LRR_dom_sf"/>
</dbReference>
<dbReference type="Pfam" id="PF12799">
    <property type="entry name" value="LRR_4"/>
    <property type="match status" value="1"/>
</dbReference>
<dbReference type="InterPro" id="IPR050576">
    <property type="entry name" value="Cilia_flagella_integrity"/>
</dbReference>
<dbReference type="PROSITE" id="PS51450">
    <property type="entry name" value="LRR"/>
    <property type="match status" value="4"/>
</dbReference>
<evidence type="ECO:0000313" key="8">
    <source>
        <dbReference type="Proteomes" id="UP000290189"/>
    </source>
</evidence>
<dbReference type="SMART" id="SM00365">
    <property type="entry name" value="LRR_SD22"/>
    <property type="match status" value="4"/>
</dbReference>
<dbReference type="Pfam" id="PF14580">
    <property type="entry name" value="LRR_9"/>
    <property type="match status" value="1"/>
</dbReference>
<evidence type="ECO:0000313" key="7">
    <source>
        <dbReference type="EMBL" id="SPQ95112.1"/>
    </source>
</evidence>
<proteinExistence type="predicted"/>
<name>A0A3P3Y4K2_PLABS</name>
<organism evidence="7 8">
    <name type="scientific">Plasmodiophora brassicae</name>
    <name type="common">Clubroot disease agent</name>
    <dbReference type="NCBI Taxonomy" id="37360"/>
    <lineage>
        <taxon>Eukaryota</taxon>
        <taxon>Sar</taxon>
        <taxon>Rhizaria</taxon>
        <taxon>Endomyxa</taxon>
        <taxon>Phytomyxea</taxon>
        <taxon>Plasmodiophorida</taxon>
        <taxon>Plasmodiophoridae</taxon>
        <taxon>Plasmodiophora</taxon>
    </lineage>
</organism>
<feature type="region of interest" description="Disordered" evidence="6">
    <location>
        <begin position="231"/>
        <end position="252"/>
    </location>
</feature>
<dbReference type="Gene3D" id="3.80.10.10">
    <property type="entry name" value="Ribonuclease Inhibitor"/>
    <property type="match status" value="2"/>
</dbReference>
<dbReference type="SUPFAM" id="SSF52075">
    <property type="entry name" value="Outer arm dynein light chain 1"/>
    <property type="match status" value="1"/>
</dbReference>
<feature type="compositionally biased region" description="Basic and acidic residues" evidence="6">
    <location>
        <begin position="231"/>
        <end position="248"/>
    </location>
</feature>
<dbReference type="EMBL" id="OVEO01000003">
    <property type="protein sequence ID" value="SPQ95112.1"/>
    <property type="molecule type" value="Genomic_DNA"/>
</dbReference>
<keyword evidence="2" id="KW-0433">Leucine-rich repeat</keyword>
<evidence type="ECO:0000256" key="2">
    <source>
        <dbReference type="ARBA" id="ARBA00022614"/>
    </source>
</evidence>
<feature type="compositionally biased region" description="Low complexity" evidence="6">
    <location>
        <begin position="364"/>
        <end position="373"/>
    </location>
</feature>
<evidence type="ECO:0000256" key="5">
    <source>
        <dbReference type="ARBA" id="ARBA00023273"/>
    </source>
</evidence>
<accession>A0A3P3Y4K2</accession>
<geneLocation type="mitochondrion" evidence="7"/>
<reference evidence="7 8" key="1">
    <citation type="submission" date="2018-03" db="EMBL/GenBank/DDBJ databases">
        <authorList>
            <person name="Fogelqvist J."/>
        </authorList>
    </citation>
    <scope>NUCLEOTIDE SEQUENCE [LARGE SCALE GENOMIC DNA]</scope>
</reference>
<comment type="subcellular location">
    <subcellularLocation>
        <location evidence="1">Cell projection</location>
        <location evidence="1">Cilium</location>
    </subcellularLocation>
</comment>
<evidence type="ECO:0000256" key="4">
    <source>
        <dbReference type="ARBA" id="ARBA00023069"/>
    </source>
</evidence>
<evidence type="ECO:0000256" key="1">
    <source>
        <dbReference type="ARBA" id="ARBA00004138"/>
    </source>
</evidence>
<dbReference type="PANTHER" id="PTHR45973">
    <property type="entry name" value="PROTEIN PHOSPHATASE 1 REGULATORY SUBUNIT SDS22-RELATED"/>
    <property type="match status" value="1"/>
</dbReference>
<sequence length="465" mass="51576">MVVPVSDGDATSFDGPRMDARTVQKMCLEKGLYSTPELNDRLFLHFRCFRRIESLSAYTNVRALFLENNAIESIENIEHMRDLRCLYLQQNCIRQISNLDRNLNLITLNLQGNLIEQISGLDHLKSLNTLNVADNKLSSVESISHLLKCPSISTLDLSKNALSDVAVLDILASMPSLACLYLKGNPFLSSMRHYRKTVIGRIPTLTFLDDRPVFDEERRIVAAWMANGADGERDERRKIAEEKQRSPEEAVSAQLRYQARLRAWKQRKALEQDDTQEERREDARLHITESNMTSLVVTYPATPYETRNDDDDDTTEGKADEAPVAAAADDAAHSPKPLPAVVAPAVVAPANDAPAVDEPVVAPANDAPAVDEPGVAPENDDSDEGDARRAPSEGADGSVAEPAAAVDGWTHEMDQELQVTVRRLLYDFERVATVLQRRFAVEPALTGCACRERFAVLDQQARSIG</sequence>
<gene>
    <name evidence="7" type="ORF">PLBR_LOCUS2327</name>
</gene>
<keyword evidence="3" id="KW-0677">Repeat</keyword>
<feature type="region of interest" description="Disordered" evidence="6">
    <location>
        <begin position="268"/>
        <end position="335"/>
    </location>
</feature>
<dbReference type="Proteomes" id="UP000290189">
    <property type="component" value="Unassembled WGS sequence"/>
</dbReference>
<dbReference type="PANTHER" id="PTHR45973:SF9">
    <property type="entry name" value="LEUCINE-RICH REPEAT-CONTAINING PROTEIN 46"/>
    <property type="match status" value="1"/>
</dbReference>
<evidence type="ECO:0008006" key="9">
    <source>
        <dbReference type="Google" id="ProtNLM"/>
    </source>
</evidence>
<protein>
    <recommendedName>
        <fullName evidence="9">U2A'/phosphoprotein 32 family A C-terminal domain-containing protein</fullName>
    </recommendedName>
</protein>
<keyword evidence="4" id="KW-0969">Cilium</keyword>
<evidence type="ECO:0000256" key="6">
    <source>
        <dbReference type="SAM" id="MobiDB-lite"/>
    </source>
</evidence>
<evidence type="ECO:0000256" key="3">
    <source>
        <dbReference type="ARBA" id="ARBA00022737"/>
    </source>
</evidence>